<dbReference type="SMART" id="SM00382">
    <property type="entry name" value="AAA"/>
    <property type="match status" value="1"/>
</dbReference>
<evidence type="ECO:0000313" key="7">
    <source>
        <dbReference type="Proteomes" id="UP001203004"/>
    </source>
</evidence>
<feature type="domain" description="ABC transporter" evidence="5">
    <location>
        <begin position="3"/>
        <end position="242"/>
    </location>
</feature>
<sequence>MIIDAQKISWVRADHTVLQNIDWQVREGEHWSLIGLNGSGKSTLLKMINGYIWPTSGSLAVLGNPFGTVDLRELRRKIGWVSASLSEKIRVDECPESIVLSGKFASIGLYVRTSSAERERAHDLLHKLGCTSFENRPFGLLSQGEKQRVLIARALMAAPRLLILDEPCNGLDLFARERLLSLVAELAGSPEAPTIIFVTHHVDEILPCFAHTLLLKAGTVYKAGAAREVLTPEIMTDFYDRRVTVLQQNGRLSIALTF</sequence>
<keyword evidence="7" id="KW-1185">Reference proteome</keyword>
<dbReference type="RefSeq" id="WP_249101149.1">
    <property type="nucleotide sequence ID" value="NZ_JAMAST010000008.1"/>
</dbReference>
<dbReference type="InterPro" id="IPR017871">
    <property type="entry name" value="ABC_transporter-like_CS"/>
</dbReference>
<evidence type="ECO:0000313" key="6">
    <source>
        <dbReference type="EMBL" id="MCL1632017.1"/>
    </source>
</evidence>
<keyword evidence="3 6" id="KW-0067">ATP-binding</keyword>
<dbReference type="PANTHER" id="PTHR42794:SF1">
    <property type="entry name" value="HEMIN IMPORT ATP-BINDING PROTEIN HMUV"/>
    <property type="match status" value="1"/>
</dbReference>
<evidence type="ECO:0000256" key="2">
    <source>
        <dbReference type="ARBA" id="ARBA00022741"/>
    </source>
</evidence>
<protein>
    <submittedName>
        <fullName evidence="6">ABC transporter ATP-binding protein</fullName>
    </submittedName>
</protein>
<dbReference type="Gene3D" id="3.40.50.300">
    <property type="entry name" value="P-loop containing nucleotide triphosphate hydrolases"/>
    <property type="match status" value="1"/>
</dbReference>
<keyword evidence="4" id="KW-1278">Translocase</keyword>
<keyword evidence="1" id="KW-0813">Transport</keyword>
<evidence type="ECO:0000256" key="4">
    <source>
        <dbReference type="ARBA" id="ARBA00022967"/>
    </source>
</evidence>
<dbReference type="PANTHER" id="PTHR42794">
    <property type="entry name" value="HEMIN IMPORT ATP-BINDING PROTEIN HMUV"/>
    <property type="match status" value="1"/>
</dbReference>
<gene>
    <name evidence="6" type="ORF">M3N64_08650</name>
</gene>
<organism evidence="6 7">
    <name type="scientific">Sporolactobacillus mangiferae</name>
    <dbReference type="NCBI Taxonomy" id="2940498"/>
    <lineage>
        <taxon>Bacteria</taxon>
        <taxon>Bacillati</taxon>
        <taxon>Bacillota</taxon>
        <taxon>Bacilli</taxon>
        <taxon>Bacillales</taxon>
        <taxon>Sporolactobacillaceae</taxon>
        <taxon>Sporolactobacillus</taxon>
    </lineage>
</organism>
<proteinExistence type="predicted"/>
<evidence type="ECO:0000256" key="1">
    <source>
        <dbReference type="ARBA" id="ARBA00022448"/>
    </source>
</evidence>
<dbReference type="SUPFAM" id="SSF52540">
    <property type="entry name" value="P-loop containing nucleoside triphosphate hydrolases"/>
    <property type="match status" value="1"/>
</dbReference>
<dbReference type="PROSITE" id="PS00211">
    <property type="entry name" value="ABC_TRANSPORTER_1"/>
    <property type="match status" value="1"/>
</dbReference>
<accession>A0ABT0MAX7</accession>
<dbReference type="EMBL" id="JAMAST010000008">
    <property type="protein sequence ID" value="MCL1632017.1"/>
    <property type="molecule type" value="Genomic_DNA"/>
</dbReference>
<reference evidence="6 7" key="1">
    <citation type="submission" date="2022-05" db="EMBL/GenBank/DDBJ databases">
        <title>Sporolactobacillus sp nov CPB3-1, isolated from tree bark (Mangifera indica L.).</title>
        <authorList>
            <person name="Phuengjayaem S."/>
            <person name="Tanasupawat S."/>
        </authorList>
    </citation>
    <scope>NUCLEOTIDE SEQUENCE [LARGE SCALE GENOMIC DNA]</scope>
    <source>
        <strain evidence="6 7">CPB3-1</strain>
    </source>
</reference>
<dbReference type="InterPro" id="IPR027417">
    <property type="entry name" value="P-loop_NTPase"/>
</dbReference>
<dbReference type="Proteomes" id="UP001203004">
    <property type="component" value="Unassembled WGS sequence"/>
</dbReference>
<evidence type="ECO:0000259" key="5">
    <source>
        <dbReference type="PROSITE" id="PS50893"/>
    </source>
</evidence>
<dbReference type="GO" id="GO:0005524">
    <property type="term" value="F:ATP binding"/>
    <property type="evidence" value="ECO:0007669"/>
    <property type="project" value="UniProtKB-KW"/>
</dbReference>
<dbReference type="InterPro" id="IPR003593">
    <property type="entry name" value="AAA+_ATPase"/>
</dbReference>
<dbReference type="InterPro" id="IPR003439">
    <property type="entry name" value="ABC_transporter-like_ATP-bd"/>
</dbReference>
<comment type="caution">
    <text evidence="6">The sequence shown here is derived from an EMBL/GenBank/DDBJ whole genome shotgun (WGS) entry which is preliminary data.</text>
</comment>
<keyword evidence="2" id="KW-0547">Nucleotide-binding</keyword>
<dbReference type="Pfam" id="PF00005">
    <property type="entry name" value="ABC_tran"/>
    <property type="match status" value="1"/>
</dbReference>
<dbReference type="PROSITE" id="PS50893">
    <property type="entry name" value="ABC_TRANSPORTER_2"/>
    <property type="match status" value="1"/>
</dbReference>
<evidence type="ECO:0000256" key="3">
    <source>
        <dbReference type="ARBA" id="ARBA00022840"/>
    </source>
</evidence>
<name>A0ABT0MAX7_9BACL</name>